<dbReference type="AlphaFoldDB" id="A0A1U8A631"/>
<name>A0A1U8A631_NELNU</name>
<dbReference type="eggNOG" id="KOG2824">
    <property type="taxonomic scope" value="Eukaryota"/>
</dbReference>
<dbReference type="PANTHER" id="PTHR45669:SF30">
    <property type="entry name" value="OS04G0641300 PROTEIN"/>
    <property type="match status" value="1"/>
</dbReference>
<organism evidence="3 4">
    <name type="scientific">Nelumbo nucifera</name>
    <name type="common">Sacred lotus</name>
    <dbReference type="NCBI Taxonomy" id="4432"/>
    <lineage>
        <taxon>Eukaryota</taxon>
        <taxon>Viridiplantae</taxon>
        <taxon>Streptophyta</taxon>
        <taxon>Embryophyta</taxon>
        <taxon>Tracheophyta</taxon>
        <taxon>Spermatophyta</taxon>
        <taxon>Magnoliopsida</taxon>
        <taxon>Proteales</taxon>
        <taxon>Nelumbonaceae</taxon>
        <taxon>Nelumbo</taxon>
    </lineage>
</organism>
<dbReference type="Pfam" id="PF00462">
    <property type="entry name" value="Glutaredoxin"/>
    <property type="match status" value="1"/>
</dbReference>
<dbReference type="OrthoDB" id="423313at2759"/>
<dbReference type="RefSeq" id="XP_010256844.1">
    <property type="nucleotide sequence ID" value="XM_010258542.2"/>
</dbReference>
<dbReference type="KEGG" id="nnu:104597131"/>
<dbReference type="Pfam" id="PF23733">
    <property type="entry name" value="GRXCR1-2_C"/>
    <property type="match status" value="1"/>
</dbReference>
<dbReference type="GeneID" id="104597131"/>
<dbReference type="PROSITE" id="PS51354">
    <property type="entry name" value="GLUTAREDOXIN_2"/>
    <property type="match status" value="1"/>
</dbReference>
<dbReference type="InterPro" id="IPR036249">
    <property type="entry name" value="Thioredoxin-like_sf"/>
</dbReference>
<feature type="compositionally biased region" description="Basic residues" evidence="1">
    <location>
        <begin position="8"/>
        <end position="17"/>
    </location>
</feature>
<feature type="region of interest" description="Disordered" evidence="1">
    <location>
        <begin position="1"/>
        <end position="40"/>
    </location>
</feature>
<dbReference type="InterPro" id="IPR002109">
    <property type="entry name" value="Glutaredoxin"/>
</dbReference>
<protein>
    <submittedName>
        <fullName evidence="4">Uncharacterized protein At5g39865</fullName>
    </submittedName>
</protein>
<dbReference type="FunFam" id="3.40.30.10:FF:000273">
    <property type="entry name" value="Glutaredoxin family protein"/>
    <property type="match status" value="1"/>
</dbReference>
<accession>A0A1U8A631</accession>
<feature type="domain" description="Glutaredoxin" evidence="2">
    <location>
        <begin position="294"/>
        <end position="361"/>
    </location>
</feature>
<dbReference type="PANTHER" id="PTHR45669">
    <property type="entry name" value="GLUTAREDOXIN DOMAIN-CONTAINING CYSTEINE-RICH PROTEIN CG12206-RELATED"/>
    <property type="match status" value="1"/>
</dbReference>
<evidence type="ECO:0000256" key="1">
    <source>
        <dbReference type="SAM" id="MobiDB-lite"/>
    </source>
</evidence>
<feature type="compositionally biased region" description="Polar residues" evidence="1">
    <location>
        <begin position="185"/>
        <end position="203"/>
    </location>
</feature>
<proteinExistence type="predicted"/>
<evidence type="ECO:0000259" key="2">
    <source>
        <dbReference type="Pfam" id="PF00462"/>
    </source>
</evidence>
<sequence length="455" mass="50353">MGCASSKQSHRRCRHCGRSPSPLPRSYSVPSHQPSPGRRESYQVVALTSHTLGSLKLDYSNHPYQDAYNATSTENYIINDKNYNKDSIIVNGNGNINRKDIDDAIYDDNCKSMDFATGITKAKTWSEMINTKIPKIMPKTPTRTPPGEPETINTWELMEGLEDASPLRLPHLVDRSFSFHAVPNKTDSPDVSRSTKLQENGKTSPKPLWLQLSEDANSDSNSNSVISDFDPEIISTFRKALEELSPTDPFDLRLPEPEKKTSSFHNRQLLLSDGKVVTATGGCPPGGGGGDKVVVYFTSLRGVRKTYEDCCHVRVILKGFGVRVDERDVSMHYGFREELKELLGDGFEGGLPRVFVKGRYIGGVDEVRQMHDDGVLEKILQDCEVVGDDGGGGVCEACGDIRFVPCERCWGSCKIYYEQGMGDGEEGECECGFQRCPDCNENGIVRCPVCCCCCS</sequence>
<evidence type="ECO:0000313" key="3">
    <source>
        <dbReference type="Proteomes" id="UP000189703"/>
    </source>
</evidence>
<keyword evidence="3" id="KW-1185">Reference proteome</keyword>
<evidence type="ECO:0000313" key="4">
    <source>
        <dbReference type="RefSeq" id="XP_010256844.1"/>
    </source>
</evidence>
<dbReference type="SUPFAM" id="SSF52833">
    <property type="entry name" value="Thioredoxin-like"/>
    <property type="match status" value="1"/>
</dbReference>
<gene>
    <name evidence="4" type="primary">LOC104597131</name>
</gene>
<dbReference type="Proteomes" id="UP000189703">
    <property type="component" value="Unplaced"/>
</dbReference>
<feature type="region of interest" description="Disordered" evidence="1">
    <location>
        <begin position="181"/>
        <end position="208"/>
    </location>
</feature>
<dbReference type="Gene3D" id="3.40.30.10">
    <property type="entry name" value="Glutaredoxin"/>
    <property type="match status" value="1"/>
</dbReference>
<dbReference type="CDD" id="cd03031">
    <property type="entry name" value="GRX_GRX_like"/>
    <property type="match status" value="1"/>
</dbReference>
<dbReference type="OMA" id="MQADTDI"/>
<dbReference type="FunCoup" id="A0A1U8A631">
    <property type="interactions" value="48"/>
</dbReference>
<reference evidence="4" key="1">
    <citation type="submission" date="2025-08" db="UniProtKB">
        <authorList>
            <consortium name="RefSeq"/>
        </authorList>
    </citation>
    <scope>IDENTIFICATION</scope>
</reference>
<dbReference type="InParanoid" id="A0A1U8A631"/>